<evidence type="ECO:0000256" key="1">
    <source>
        <dbReference type="SAM" id="MobiDB-lite"/>
    </source>
</evidence>
<feature type="region of interest" description="Disordered" evidence="1">
    <location>
        <begin position="129"/>
        <end position="174"/>
    </location>
</feature>
<dbReference type="Proteomes" id="UP001175211">
    <property type="component" value="Unassembled WGS sequence"/>
</dbReference>
<feature type="region of interest" description="Disordered" evidence="1">
    <location>
        <begin position="193"/>
        <end position="226"/>
    </location>
</feature>
<feature type="compositionally biased region" description="Polar residues" evidence="1">
    <location>
        <begin position="157"/>
        <end position="166"/>
    </location>
</feature>
<name>A0AA39JSZ4_ARMTA</name>
<dbReference type="EMBL" id="JAUEPS010000042">
    <property type="protein sequence ID" value="KAK0448372.1"/>
    <property type="molecule type" value="Genomic_DNA"/>
</dbReference>
<reference evidence="2" key="1">
    <citation type="submission" date="2023-06" db="EMBL/GenBank/DDBJ databases">
        <authorList>
            <consortium name="Lawrence Berkeley National Laboratory"/>
            <person name="Ahrendt S."/>
            <person name="Sahu N."/>
            <person name="Indic B."/>
            <person name="Wong-Bajracharya J."/>
            <person name="Merenyi Z."/>
            <person name="Ke H.-M."/>
            <person name="Monk M."/>
            <person name="Kocsube S."/>
            <person name="Drula E."/>
            <person name="Lipzen A."/>
            <person name="Balint B."/>
            <person name="Henrissat B."/>
            <person name="Andreopoulos B."/>
            <person name="Martin F.M."/>
            <person name="Harder C.B."/>
            <person name="Rigling D."/>
            <person name="Ford K.L."/>
            <person name="Foster G.D."/>
            <person name="Pangilinan J."/>
            <person name="Papanicolaou A."/>
            <person name="Barry K."/>
            <person name="LaButti K."/>
            <person name="Viragh M."/>
            <person name="Koriabine M."/>
            <person name="Yan M."/>
            <person name="Riley R."/>
            <person name="Champramary S."/>
            <person name="Plett K.L."/>
            <person name="Tsai I.J."/>
            <person name="Slot J."/>
            <person name="Sipos G."/>
            <person name="Plett J."/>
            <person name="Nagy L.G."/>
            <person name="Grigoriev I.V."/>
        </authorList>
    </citation>
    <scope>NUCLEOTIDE SEQUENCE</scope>
    <source>
        <strain evidence="2">CCBAS 213</strain>
    </source>
</reference>
<dbReference type="GeneID" id="85367289"/>
<comment type="caution">
    <text evidence="2">The sequence shown here is derived from an EMBL/GenBank/DDBJ whole genome shotgun (WGS) entry which is preliminary data.</text>
</comment>
<sequence length="254" mass="28142">MLDTAVQNNQRIFSSYEAFLGNPTTYVEYAEKFAQWLDSDRAFYAQGKPSIVSILMTAYRTVHQTLCPGLDFSIPLNMDLYKNHPLLSAYRRLIEVLSKYVKHFLNDAVLRPQVQLLLRTVGMQLTAETRPPIPVQPSPTVQLPHAPVQTGREPPRASTSSSQSPTPLGLPKRKRNMDLLIKQDLDWYVAQNSSAPKTQGGPLPKDVPANEPSSSKSPATTGTVPQSQCISIRNSACPFKRIDVDVWTGCCTSG</sequence>
<keyword evidence="3" id="KW-1185">Reference proteome</keyword>
<evidence type="ECO:0000313" key="2">
    <source>
        <dbReference type="EMBL" id="KAK0448372.1"/>
    </source>
</evidence>
<evidence type="ECO:0000313" key="3">
    <source>
        <dbReference type="Proteomes" id="UP001175211"/>
    </source>
</evidence>
<organism evidence="2 3">
    <name type="scientific">Armillaria tabescens</name>
    <name type="common">Ringless honey mushroom</name>
    <name type="synonym">Agaricus tabescens</name>
    <dbReference type="NCBI Taxonomy" id="1929756"/>
    <lineage>
        <taxon>Eukaryota</taxon>
        <taxon>Fungi</taxon>
        <taxon>Dikarya</taxon>
        <taxon>Basidiomycota</taxon>
        <taxon>Agaricomycotina</taxon>
        <taxon>Agaricomycetes</taxon>
        <taxon>Agaricomycetidae</taxon>
        <taxon>Agaricales</taxon>
        <taxon>Marasmiineae</taxon>
        <taxon>Physalacriaceae</taxon>
        <taxon>Desarmillaria</taxon>
    </lineage>
</organism>
<proteinExistence type="predicted"/>
<dbReference type="AlphaFoldDB" id="A0AA39JSZ4"/>
<accession>A0AA39JSZ4</accession>
<feature type="compositionally biased region" description="Polar residues" evidence="1">
    <location>
        <begin position="211"/>
        <end position="226"/>
    </location>
</feature>
<gene>
    <name evidence="2" type="ORF">EV420DRAFT_856426</name>
</gene>
<protein>
    <submittedName>
        <fullName evidence="2">Uncharacterized protein</fullName>
    </submittedName>
</protein>
<dbReference type="RefSeq" id="XP_060326477.1">
    <property type="nucleotide sequence ID" value="XM_060483741.1"/>
</dbReference>